<protein>
    <submittedName>
        <fullName evidence="4">Extracellular solute-binding protein</fullName>
    </submittedName>
</protein>
<dbReference type="Pfam" id="PF01547">
    <property type="entry name" value="SBP_bac_1"/>
    <property type="match status" value="1"/>
</dbReference>
<dbReference type="InterPro" id="IPR050490">
    <property type="entry name" value="Bact_solute-bd_prot1"/>
</dbReference>
<accession>A0A967C5S5</accession>
<proteinExistence type="inferred from homology"/>
<feature type="chain" id="PRO_5037307234" evidence="3">
    <location>
        <begin position="24"/>
        <end position="409"/>
    </location>
</feature>
<dbReference type="AlphaFoldDB" id="A0A967C5S5"/>
<comment type="similarity">
    <text evidence="2">Belongs to the bacterial solute-binding protein 1 family.</text>
</comment>
<dbReference type="PANTHER" id="PTHR43649:SF14">
    <property type="entry name" value="BLR3389 PROTEIN"/>
    <property type="match status" value="1"/>
</dbReference>
<dbReference type="EMBL" id="JAAQPH010000003">
    <property type="protein sequence ID" value="NIA67961.1"/>
    <property type="molecule type" value="Genomic_DNA"/>
</dbReference>
<dbReference type="PANTHER" id="PTHR43649">
    <property type="entry name" value="ARABINOSE-BINDING PROTEIN-RELATED"/>
    <property type="match status" value="1"/>
</dbReference>
<dbReference type="InterPro" id="IPR006059">
    <property type="entry name" value="SBP"/>
</dbReference>
<organism evidence="4 5">
    <name type="scientific">Pelagibius litoralis</name>
    <dbReference type="NCBI Taxonomy" id="374515"/>
    <lineage>
        <taxon>Bacteria</taxon>
        <taxon>Pseudomonadati</taxon>
        <taxon>Pseudomonadota</taxon>
        <taxon>Alphaproteobacteria</taxon>
        <taxon>Rhodospirillales</taxon>
        <taxon>Rhodovibrionaceae</taxon>
        <taxon>Pelagibius</taxon>
    </lineage>
</organism>
<gene>
    <name evidence="4" type="ORF">HBA54_05090</name>
</gene>
<dbReference type="Gene3D" id="3.40.190.10">
    <property type="entry name" value="Periplasmic binding protein-like II"/>
    <property type="match status" value="2"/>
</dbReference>
<sequence length="409" mass="46356">MAVLVGALALNFALLAQPLQAEAGTLVINAGTSDPAPKQAFEELIERFEAENPDVEVKLNVFDHEGFKTSVRNFLSSQAPDVITWFAGNRMKAFVDRGLLEEVSDVWQTNGLKEAMASSLSAMTIEGKQYGVPWSYYQWGVYYRKDIFDDLGLSAPTTWDEFMVVNGKLKEAGITPIAIGTKYLWTAGGWFDYLNMRVNGLPFHLELTDGKVPYTDDRVRAVFAKWGEMVEAGHFLENHATYSWQEAQPFIFQGKAAMYLIGNFFVPFFPPEIADKMAFFQFPVINPDIPMYEDAPIDTVHIPARAQNKEDARKFLAFVARADNQTAMNKVLERLPPNKDATVKDDRFLQAGFKMLSASEGLAQFYDRDTDPEMAKLGMQGFQEFMVKPDRLDRILTRLEKSRQRIFKK</sequence>
<dbReference type="Proteomes" id="UP000761264">
    <property type="component" value="Unassembled WGS sequence"/>
</dbReference>
<evidence type="ECO:0000313" key="4">
    <source>
        <dbReference type="EMBL" id="NIA67961.1"/>
    </source>
</evidence>
<comment type="subcellular location">
    <subcellularLocation>
        <location evidence="1">Periplasm</location>
    </subcellularLocation>
</comment>
<feature type="signal peptide" evidence="3">
    <location>
        <begin position="1"/>
        <end position="23"/>
    </location>
</feature>
<evidence type="ECO:0000256" key="1">
    <source>
        <dbReference type="ARBA" id="ARBA00004418"/>
    </source>
</evidence>
<evidence type="ECO:0000256" key="3">
    <source>
        <dbReference type="SAM" id="SignalP"/>
    </source>
</evidence>
<name>A0A967C5S5_9PROT</name>
<dbReference type="GO" id="GO:0042597">
    <property type="term" value="C:periplasmic space"/>
    <property type="evidence" value="ECO:0007669"/>
    <property type="project" value="UniProtKB-SubCell"/>
</dbReference>
<dbReference type="SUPFAM" id="SSF53850">
    <property type="entry name" value="Periplasmic binding protein-like II"/>
    <property type="match status" value="1"/>
</dbReference>
<evidence type="ECO:0000256" key="2">
    <source>
        <dbReference type="ARBA" id="ARBA00008520"/>
    </source>
</evidence>
<keyword evidence="3" id="KW-0732">Signal</keyword>
<reference evidence="4" key="1">
    <citation type="submission" date="2020-03" db="EMBL/GenBank/DDBJ databases">
        <title>Genome of Pelagibius litoralis DSM 21314T.</title>
        <authorList>
            <person name="Wang G."/>
        </authorList>
    </citation>
    <scope>NUCLEOTIDE SEQUENCE</scope>
    <source>
        <strain evidence="4">DSM 21314</strain>
    </source>
</reference>
<evidence type="ECO:0000313" key="5">
    <source>
        <dbReference type="Proteomes" id="UP000761264"/>
    </source>
</evidence>
<keyword evidence="5" id="KW-1185">Reference proteome</keyword>
<comment type="caution">
    <text evidence="4">The sequence shown here is derived from an EMBL/GenBank/DDBJ whole genome shotgun (WGS) entry which is preliminary data.</text>
</comment>